<name>A0A7R8D3K8_LEPSM</name>
<proteinExistence type="predicted"/>
<dbReference type="PROSITE" id="PS00141">
    <property type="entry name" value="ASP_PROTEASE"/>
    <property type="match status" value="1"/>
</dbReference>
<dbReference type="InterPro" id="IPR001969">
    <property type="entry name" value="Aspartic_peptidase_AS"/>
</dbReference>
<organism evidence="1 2">
    <name type="scientific">Lepeophtheirus salmonis</name>
    <name type="common">Salmon louse</name>
    <name type="synonym">Caligus salmonis</name>
    <dbReference type="NCBI Taxonomy" id="72036"/>
    <lineage>
        <taxon>Eukaryota</taxon>
        <taxon>Metazoa</taxon>
        <taxon>Ecdysozoa</taxon>
        <taxon>Arthropoda</taxon>
        <taxon>Crustacea</taxon>
        <taxon>Multicrustacea</taxon>
        <taxon>Hexanauplia</taxon>
        <taxon>Copepoda</taxon>
        <taxon>Siphonostomatoida</taxon>
        <taxon>Caligidae</taxon>
        <taxon>Lepeophtheirus</taxon>
    </lineage>
</organism>
<reference evidence="1" key="1">
    <citation type="submission" date="2021-02" db="EMBL/GenBank/DDBJ databases">
        <authorList>
            <person name="Bekaert M."/>
        </authorList>
    </citation>
    <scope>NUCLEOTIDE SEQUENCE</scope>
    <source>
        <strain evidence="1">IoA-00</strain>
    </source>
</reference>
<dbReference type="GO" id="GO:0006508">
    <property type="term" value="P:proteolysis"/>
    <property type="evidence" value="ECO:0007669"/>
    <property type="project" value="InterPro"/>
</dbReference>
<accession>A0A7R8D3K8</accession>
<dbReference type="EMBL" id="HG994587">
    <property type="protein sequence ID" value="CAF3013080.1"/>
    <property type="molecule type" value="Genomic_DNA"/>
</dbReference>
<keyword evidence="2" id="KW-1185">Reference proteome</keyword>
<sequence length="279" mass="31300">MTKTRIVSVISPQGVSSSAAIKYFPSPFITSNHVRWVCRLEIKFELRGQKYALLATTIPPEALDLMTKNVNVVAKSLFSKKNKIIGRRNNSKALLKDPNLSTIREFTVCTVHPSKKAIAKACHIQDDDELASVTASLQLPQIFLSYQWRTLAKIPKSMEWPKHLMITVLKRKKKIICKIILRRDQGQKCISPALSLAQCEKTRNSSAFTVKGNLLENKQFCVKNYLNGIYFLLDSGAQVSLLPISLIKTLKCSKLPQAPSGIDFGRKQTKKLGKNKSDN</sequence>
<protein>
    <submittedName>
        <fullName evidence="1">(salmon louse) hypothetical protein</fullName>
    </submittedName>
</protein>
<gene>
    <name evidence="1" type="ORF">LSAA_13607</name>
</gene>
<dbReference type="Proteomes" id="UP000675881">
    <property type="component" value="Chromosome 8"/>
</dbReference>
<dbReference type="AlphaFoldDB" id="A0A7R8D3K8"/>
<evidence type="ECO:0000313" key="1">
    <source>
        <dbReference type="EMBL" id="CAF3013080.1"/>
    </source>
</evidence>
<dbReference type="GO" id="GO:0004190">
    <property type="term" value="F:aspartic-type endopeptidase activity"/>
    <property type="evidence" value="ECO:0007669"/>
    <property type="project" value="InterPro"/>
</dbReference>
<evidence type="ECO:0000313" key="2">
    <source>
        <dbReference type="Proteomes" id="UP000675881"/>
    </source>
</evidence>